<proteinExistence type="predicted"/>
<keyword evidence="4" id="KW-1185">Reference proteome</keyword>
<evidence type="ECO:0000313" key="3">
    <source>
        <dbReference type="EMBL" id="MBE1874732.1"/>
    </source>
</evidence>
<dbReference type="EMBL" id="JADAQT010000047">
    <property type="protein sequence ID" value="MBE1874732.1"/>
    <property type="molecule type" value="Genomic_DNA"/>
</dbReference>
<evidence type="ECO:0000259" key="2">
    <source>
        <dbReference type="Pfam" id="PF10022"/>
    </source>
</evidence>
<organism evidence="3 4">
    <name type="scientific">Myceligenerans pegani</name>
    <dbReference type="NCBI Taxonomy" id="2776917"/>
    <lineage>
        <taxon>Bacteria</taxon>
        <taxon>Bacillati</taxon>
        <taxon>Actinomycetota</taxon>
        <taxon>Actinomycetes</taxon>
        <taxon>Micrococcales</taxon>
        <taxon>Promicromonosporaceae</taxon>
        <taxon>Myceligenerans</taxon>
    </lineage>
</organism>
<name>A0ABR9MVD8_9MICO</name>
<accession>A0ABR9MVD8</accession>
<dbReference type="PANTHER" id="PTHR35339">
    <property type="entry name" value="LINALOOL DEHYDRATASE_ISOMERASE DOMAIN-CONTAINING PROTEIN"/>
    <property type="match status" value="1"/>
</dbReference>
<comment type="caution">
    <text evidence="3">The sequence shown here is derived from an EMBL/GenBank/DDBJ whole genome shotgun (WGS) entry which is preliminary data.</text>
</comment>
<dbReference type="PANTHER" id="PTHR35339:SF4">
    <property type="entry name" value="LINALOOL DEHYDRATASE_ISOMERASE DOMAIN-CONTAINING PROTEIN"/>
    <property type="match status" value="1"/>
</dbReference>
<sequence length="676" mass="70836">MSAARPAPATRYGRDGMTREELAAYADGLLTAALKYASPSGSLVTLPGRPGGYGTEVDGLEGYARTFLAAGFRLAGEGGADPLNLAERYAAGLAAGTDPEHAERWVTPAEHAQAKVEAASIALILDMTRPWIWDRLTPVVQEQVVDYLSAVVGDDTYPHCNWVWFRIVVETFLRSVGGPWSSDDIAADLAAHDSFRRAGGWFADGDERSYDHYAGWALHLYPVLWARMSGAVEAAGRRERDVAHLDRYLRDAIGLIGADGGPLVQGRSLTYRFAAAAPFWAGAIADVPSTSPGLLRQAATRVVGHFADHDVPGPDGLLTLGWHGAWRPIAQRYSGTGSPYWAAKGLLGLALPADHPVWTAPAEPLLPVEREDTVAVLEAPGWAVSATTGDGVVRVVNHGTDHAVEGVGTGDSPLYARLGYSTATSPLLDAQAWTRPADQSVVLLDDAGRATHRTGFRMLRAELVPATTEPATTGPASAVVASVAEAHWLDADLDAPDHGSGRPGTAVPAGTVTTVSVVRGAWEIRCVRVDVLTPGGDGAPSARSLEISGWAVSGDEIARGTAGTATARGMRSRLVPLSEALRADVRELPDATPLGPRSAVPFARVAPGDPVPVGTWLAVAVELAGATAPEGAVTGAGPAPRIESHDDAGDDVVVHWPDGARTAVVLPPQEPRSDKA</sequence>
<dbReference type="Proteomes" id="UP000625527">
    <property type="component" value="Unassembled WGS sequence"/>
</dbReference>
<evidence type="ECO:0000256" key="1">
    <source>
        <dbReference type="SAM" id="MobiDB-lite"/>
    </source>
</evidence>
<feature type="region of interest" description="Disordered" evidence="1">
    <location>
        <begin position="630"/>
        <end position="652"/>
    </location>
</feature>
<dbReference type="Pfam" id="PF10022">
    <property type="entry name" value="DUF2264"/>
    <property type="match status" value="1"/>
</dbReference>
<dbReference type="InterPro" id="IPR016624">
    <property type="entry name" value="UCP014753"/>
</dbReference>
<dbReference type="RefSeq" id="WP_192861292.1">
    <property type="nucleotide sequence ID" value="NZ_JADAQT010000047.1"/>
</dbReference>
<feature type="domain" description="DUF2264" evidence="2">
    <location>
        <begin position="18"/>
        <end position="364"/>
    </location>
</feature>
<reference evidence="3 4" key="1">
    <citation type="submission" date="2020-10" db="EMBL/GenBank/DDBJ databases">
        <title>Myceligenerans pegani sp. nov., an endophytic actinomycete isolated from Peganum harmala L. in Xinjiang, China.</title>
        <authorList>
            <person name="Xin L."/>
        </authorList>
    </citation>
    <scope>NUCLEOTIDE SEQUENCE [LARGE SCALE GENOMIC DNA]</scope>
    <source>
        <strain evidence="3 4">TRM65318</strain>
    </source>
</reference>
<evidence type="ECO:0000313" key="4">
    <source>
        <dbReference type="Proteomes" id="UP000625527"/>
    </source>
</evidence>
<dbReference type="InterPro" id="IPR049349">
    <property type="entry name" value="DUF2264_N"/>
</dbReference>
<protein>
    <submittedName>
        <fullName evidence="3">DUF2264 domain-containing protein</fullName>
    </submittedName>
</protein>
<gene>
    <name evidence="3" type="ORF">IHE71_03295</name>
</gene>